<evidence type="ECO:0000313" key="2">
    <source>
        <dbReference type="Proteomes" id="UP000077667"/>
    </source>
</evidence>
<keyword evidence="2" id="KW-1185">Reference proteome</keyword>
<gene>
    <name evidence="1" type="ORF">A8C56_02605</name>
</gene>
<proteinExistence type="predicted"/>
<evidence type="ECO:0000313" key="1">
    <source>
        <dbReference type="EMBL" id="ANH80016.1"/>
    </source>
</evidence>
<protein>
    <submittedName>
        <fullName evidence="1">Uncharacterized protein</fullName>
    </submittedName>
</protein>
<dbReference type="KEGG" id="nia:A8C56_02605"/>
<accession>A0A1A9HXA3</accession>
<organism evidence="1 2">
    <name type="scientific">Niabella ginsenosidivorans</name>
    <dbReference type="NCBI Taxonomy" id="1176587"/>
    <lineage>
        <taxon>Bacteria</taxon>
        <taxon>Pseudomonadati</taxon>
        <taxon>Bacteroidota</taxon>
        <taxon>Chitinophagia</taxon>
        <taxon>Chitinophagales</taxon>
        <taxon>Chitinophagaceae</taxon>
        <taxon>Niabella</taxon>
    </lineage>
</organism>
<dbReference type="AlphaFoldDB" id="A0A1A9HXA3"/>
<dbReference type="Proteomes" id="UP000077667">
    <property type="component" value="Chromosome"/>
</dbReference>
<dbReference type="EMBL" id="CP015772">
    <property type="protein sequence ID" value="ANH80016.1"/>
    <property type="molecule type" value="Genomic_DNA"/>
</dbReference>
<name>A0A1A9HXA3_9BACT</name>
<sequence length="67" mass="7721">MYRKAHCPRDPFYNIISKNCFKGIEPAITVQDAKKSVTGTFALKLKNRMRHLKRSLNTVSRGIRNTV</sequence>
<reference evidence="1 2" key="1">
    <citation type="submission" date="2016-05" db="EMBL/GenBank/DDBJ databases">
        <title>Niabella ginsenosidivorans BS26 whole genome sequencing.</title>
        <authorList>
            <person name="Im W.T."/>
            <person name="Siddiqi M.Z."/>
        </authorList>
    </citation>
    <scope>NUCLEOTIDE SEQUENCE [LARGE SCALE GENOMIC DNA]</scope>
    <source>
        <strain evidence="1 2">BS26</strain>
    </source>
</reference>
<dbReference type="STRING" id="1176587.A8C56_02605"/>